<dbReference type="GO" id="GO:0016874">
    <property type="term" value="F:ligase activity"/>
    <property type="evidence" value="ECO:0007669"/>
    <property type="project" value="UniProtKB-KW"/>
</dbReference>
<feature type="domain" description="Carrier" evidence="6">
    <location>
        <begin position="1043"/>
        <end position="1118"/>
    </location>
</feature>
<accession>A0A2P4UDQ7</accession>
<name>A0A2P4UDQ7_9ACTN</name>
<dbReference type="FunFam" id="3.40.50.980:FF:000001">
    <property type="entry name" value="Non-ribosomal peptide synthetase"/>
    <property type="match status" value="1"/>
</dbReference>
<evidence type="ECO:0000256" key="4">
    <source>
        <dbReference type="ARBA" id="ARBA00022598"/>
    </source>
</evidence>
<dbReference type="CDD" id="cd05930">
    <property type="entry name" value="A_NRPS"/>
    <property type="match status" value="1"/>
</dbReference>
<dbReference type="EMBL" id="MTBP01000003">
    <property type="protein sequence ID" value="POM23162.1"/>
    <property type="molecule type" value="Genomic_DNA"/>
</dbReference>
<keyword evidence="2" id="KW-0596">Phosphopantetheine</keyword>
<evidence type="ECO:0000256" key="1">
    <source>
        <dbReference type="ARBA" id="ARBA00001957"/>
    </source>
</evidence>
<dbReference type="InterPro" id="IPR010071">
    <property type="entry name" value="AA_adenyl_dom"/>
</dbReference>
<dbReference type="Pfam" id="PF07993">
    <property type="entry name" value="NAD_binding_4"/>
    <property type="match status" value="1"/>
</dbReference>
<dbReference type="FunFam" id="3.30.300.30:FF:000010">
    <property type="entry name" value="Enterobactin synthetase component F"/>
    <property type="match status" value="1"/>
</dbReference>
<comment type="cofactor">
    <cofactor evidence="1">
        <name>pantetheine 4'-phosphate</name>
        <dbReference type="ChEBI" id="CHEBI:47942"/>
    </cofactor>
</comment>
<dbReference type="GO" id="GO:0008610">
    <property type="term" value="P:lipid biosynthetic process"/>
    <property type="evidence" value="ECO:0007669"/>
    <property type="project" value="UniProtKB-ARBA"/>
</dbReference>
<evidence type="ECO:0000259" key="6">
    <source>
        <dbReference type="PROSITE" id="PS50075"/>
    </source>
</evidence>
<evidence type="ECO:0000256" key="5">
    <source>
        <dbReference type="SAM" id="MobiDB-lite"/>
    </source>
</evidence>
<dbReference type="Pfam" id="PF00668">
    <property type="entry name" value="Condensation"/>
    <property type="match status" value="1"/>
</dbReference>
<dbReference type="Gene3D" id="3.30.559.10">
    <property type="entry name" value="Chloramphenicol acetyltransferase-like domain"/>
    <property type="match status" value="1"/>
</dbReference>
<evidence type="ECO:0000313" key="7">
    <source>
        <dbReference type="EMBL" id="POM23162.1"/>
    </source>
</evidence>
<dbReference type="PANTHER" id="PTHR44845:SF6">
    <property type="entry name" value="BETA-ALANINE-ACTIVATING ENZYME"/>
    <property type="match status" value="1"/>
</dbReference>
<dbReference type="InterPro" id="IPR001242">
    <property type="entry name" value="Condensation_dom"/>
</dbReference>
<dbReference type="PROSITE" id="PS00455">
    <property type="entry name" value="AMP_BINDING"/>
    <property type="match status" value="1"/>
</dbReference>
<dbReference type="Gene3D" id="3.40.50.980">
    <property type="match status" value="2"/>
</dbReference>
<dbReference type="FunFam" id="2.30.38.10:FF:000001">
    <property type="entry name" value="Non-ribosomal peptide synthetase PvdI"/>
    <property type="match status" value="1"/>
</dbReference>
<dbReference type="RefSeq" id="WP_103564835.1">
    <property type="nucleotide sequence ID" value="NZ_MTBP01000003.1"/>
</dbReference>
<dbReference type="SUPFAM" id="SSF52777">
    <property type="entry name" value="CoA-dependent acyltransferases"/>
    <property type="match status" value="2"/>
</dbReference>
<dbReference type="InterPro" id="IPR020806">
    <property type="entry name" value="PKS_PP-bd"/>
</dbReference>
<dbReference type="Proteomes" id="UP000242367">
    <property type="component" value="Unassembled WGS sequence"/>
</dbReference>
<dbReference type="NCBIfam" id="TIGR01746">
    <property type="entry name" value="Thioester-redct"/>
    <property type="match status" value="1"/>
</dbReference>
<dbReference type="Gene3D" id="3.30.559.30">
    <property type="entry name" value="Nonribosomal peptide synthetase, condensation domain"/>
    <property type="match status" value="1"/>
</dbReference>
<dbReference type="InterPro" id="IPR045851">
    <property type="entry name" value="AMP-bd_C_sf"/>
</dbReference>
<protein>
    <submittedName>
        <fullName evidence="7">Dimodular nonribosomal peptide synthase</fullName>
    </submittedName>
</protein>
<dbReference type="GO" id="GO:0044550">
    <property type="term" value="P:secondary metabolite biosynthetic process"/>
    <property type="evidence" value="ECO:0007669"/>
    <property type="project" value="UniProtKB-ARBA"/>
</dbReference>
<dbReference type="SUPFAM" id="SSF51735">
    <property type="entry name" value="NAD(P)-binding Rossmann-fold domains"/>
    <property type="match status" value="1"/>
</dbReference>
<dbReference type="NCBIfam" id="TIGR01733">
    <property type="entry name" value="AA-adenyl-dom"/>
    <property type="match status" value="1"/>
</dbReference>
<dbReference type="PROSITE" id="PS50075">
    <property type="entry name" value="CARRIER"/>
    <property type="match status" value="2"/>
</dbReference>
<dbReference type="InterPro" id="IPR020845">
    <property type="entry name" value="AMP-binding_CS"/>
</dbReference>
<comment type="caution">
    <text evidence="7">The sequence shown here is derived from an EMBL/GenBank/DDBJ whole genome shotgun (WGS) entry which is preliminary data.</text>
</comment>
<proteinExistence type="predicted"/>
<dbReference type="Pfam" id="PF00550">
    <property type="entry name" value="PP-binding"/>
    <property type="match status" value="2"/>
</dbReference>
<dbReference type="SUPFAM" id="SSF47336">
    <property type="entry name" value="ACP-like"/>
    <property type="match status" value="2"/>
</dbReference>
<dbReference type="FunFam" id="1.10.1200.10:FF:000016">
    <property type="entry name" value="Non-ribosomal peptide synthase"/>
    <property type="match status" value="1"/>
</dbReference>
<evidence type="ECO:0000313" key="8">
    <source>
        <dbReference type="Proteomes" id="UP000242367"/>
    </source>
</evidence>
<feature type="region of interest" description="Disordered" evidence="5">
    <location>
        <begin position="1023"/>
        <end position="1044"/>
    </location>
</feature>
<dbReference type="InterPro" id="IPR036291">
    <property type="entry name" value="NAD(P)-bd_dom_sf"/>
</dbReference>
<dbReference type="InterPro" id="IPR013120">
    <property type="entry name" value="FAR_NAD-bd"/>
</dbReference>
<dbReference type="GO" id="GO:0031177">
    <property type="term" value="F:phosphopantetheine binding"/>
    <property type="evidence" value="ECO:0007669"/>
    <property type="project" value="InterPro"/>
</dbReference>
<keyword evidence="8" id="KW-1185">Reference proteome</keyword>
<dbReference type="GO" id="GO:0072330">
    <property type="term" value="P:monocarboxylic acid biosynthetic process"/>
    <property type="evidence" value="ECO:0007669"/>
    <property type="project" value="UniProtKB-ARBA"/>
</dbReference>
<organism evidence="7 8">
    <name type="scientific">Actinomadura rubteroloni</name>
    <dbReference type="NCBI Taxonomy" id="1926885"/>
    <lineage>
        <taxon>Bacteria</taxon>
        <taxon>Bacillati</taxon>
        <taxon>Actinomycetota</taxon>
        <taxon>Actinomycetes</taxon>
        <taxon>Streptosporangiales</taxon>
        <taxon>Thermomonosporaceae</taxon>
        <taxon>Actinomadura</taxon>
    </lineage>
</organism>
<dbReference type="CDD" id="cd05235">
    <property type="entry name" value="SDR_e1"/>
    <property type="match status" value="1"/>
</dbReference>
<dbReference type="PANTHER" id="PTHR44845">
    <property type="entry name" value="CARRIER DOMAIN-CONTAINING PROTEIN"/>
    <property type="match status" value="1"/>
</dbReference>
<dbReference type="InterPro" id="IPR036736">
    <property type="entry name" value="ACP-like_sf"/>
</dbReference>
<feature type="domain" description="Carrier" evidence="6">
    <location>
        <begin position="1"/>
        <end position="75"/>
    </location>
</feature>
<gene>
    <name evidence="7" type="primary">dhbF_4</name>
    <name evidence="7" type="ORF">BTM25_43140</name>
</gene>
<dbReference type="InterPro" id="IPR000873">
    <property type="entry name" value="AMP-dep_synth/lig_dom"/>
</dbReference>
<dbReference type="InterPro" id="IPR010080">
    <property type="entry name" value="Thioester_reductase-like_dom"/>
</dbReference>
<dbReference type="InterPro" id="IPR009081">
    <property type="entry name" value="PP-bd_ACP"/>
</dbReference>
<evidence type="ECO:0000256" key="2">
    <source>
        <dbReference type="ARBA" id="ARBA00022450"/>
    </source>
</evidence>
<dbReference type="Gene3D" id="3.30.300.30">
    <property type="match status" value="1"/>
</dbReference>
<dbReference type="SMART" id="SM00823">
    <property type="entry name" value="PKS_PP"/>
    <property type="match status" value="1"/>
</dbReference>
<dbReference type="Pfam" id="PF13193">
    <property type="entry name" value="AMP-binding_C"/>
    <property type="match status" value="1"/>
</dbReference>
<evidence type="ECO:0000256" key="3">
    <source>
        <dbReference type="ARBA" id="ARBA00022553"/>
    </source>
</evidence>
<dbReference type="Gene3D" id="1.10.1200.10">
    <property type="entry name" value="ACP-like"/>
    <property type="match status" value="2"/>
</dbReference>
<dbReference type="SUPFAM" id="SSF56801">
    <property type="entry name" value="Acetyl-CoA synthetase-like"/>
    <property type="match status" value="1"/>
</dbReference>
<sequence length="1517" mass="163837">MTLDAQSLRRAVGDMLYLGPDEIVADADLFALGLDSVRLLSLLEGWREQGADVSLVELAERPTLAAWEDLLLRPSGAARTGAESGPGRRLPLTEAQAGIWTGQRLDPADPSYNTAEYADIDGPVDAALFEEALRRTVRETEALNVRFAEDEDGRPWMEPADHRWTLHVADVEDEPDPRAAALRWMHDDLARPVDLTAEPPFGQALFRLAPDRFLWYQRVHHIALDGFGLALVARRVADVYTALAAGRDPGEPGFGSLRAVVEEDAAYQSSERRDADRAHWLARSAGREAPAALSGRKARPARTFLRESFDVDAEIVAGLRAVARRCAATWPDVVIAACAAYTHRMTGTAEPVLGVPVMGRLGSVSLRVPSMVLNIVALRQPVDPGAGLAALTGAVADRMRADRPHHRYRYEHLRRDLGLSGERGALYGPAVNIMPFDYDLSFAGRPAEVHNVSAGPVEDISVNVYDRADGSGLRIALDGNPACLDQAALAAHGRRLLRFVAALVAEPDRPVRDVDLLSEDERRLLSGAWNATARDLPAEPVTRAFERQAARTPDATALVRADDALSYAELNARANRLARFLIARGAGPERRVALLLPRSPDLIVALLAVLKTGAAYVPLDPGLPPGRLDWLLGDVRPVLLLTDEPRGGDEIALNDPGVRRAVEGEPSRDVTDDDRRTPLRPAHPAYLIYTSGSTGRPKGVVTEHRGLTNLYLHHRAGMIAVADGARFRAALTAPLSFDTSWEGLLWMFAGHELHLVPDDVRRDPEAMVRYVGERRVDFLDVTPSYAEELVVAGLLDGPHRPRVVALGGEAAGPLLWTRLRDAPGVIGYNLYGPTEGTVDTLACRLADSDVPIVGRPLANTRAHVLDGGLRPLPPGAAGELYLSGVPLARGYHGRAGLTAARFVADPFGPPGARMYRTGDLARRRPDGALDYLGRADDQVQLRGFRIEYGEIESTLAAHPAVERAAALVREDAPGVKRLAAYVVTADGAEADAGELRSFLADRLPAYMVPAAYVTLPELPSNPNGKLDRAALPVPPEQARGGRAPRDHVERELCALFAEALGLAEVGPDDDFFELGGHSLLVTRLVPRIRRRLAVELRAGLMFERPTAARLAEALRGESPDEAAPDLEADAVLDPGVRVRTAPRPDGPSRHVLLTGATGFLGAFLLRELLDRTDAEVSCLVRAPGEAEAHRRVRDALTRHGLWRDGMETRITAVPGDLERPLLGVGSAVFDRLAERIDLIVHNGALVNHLAPYARLRAANVLGTQDVLRLATTGRVKAVHHVSTCDVAVGVRDNPAVLAEDRVAPAADVLPNGYVASKWVAERLVRAARERGVPATVHRPSRVCGDTATGLGATDDAFWTMLRASIVLGAVPDTVDGETVDLVPADYVAAAIVRLAQRPDAAAAYHLTSPNPLLVGAVVDRLRQLGYVLERVPAADWRRALAGRADGAGEEDGRLAVAALLGEEFEALPGGFVFARTNERRDLPDLECPDIDDEIIDRYVRAFVSTGFFPAPQPSGSR</sequence>
<dbReference type="Pfam" id="PF00501">
    <property type="entry name" value="AMP-binding"/>
    <property type="match status" value="1"/>
</dbReference>
<keyword evidence="3" id="KW-0597">Phosphoprotein</keyword>
<dbReference type="InterPro" id="IPR023213">
    <property type="entry name" value="CAT-like_dom_sf"/>
</dbReference>
<keyword evidence="4" id="KW-0436">Ligase</keyword>
<dbReference type="InterPro" id="IPR025110">
    <property type="entry name" value="AMP-bd_C"/>
</dbReference>
<dbReference type="Gene3D" id="3.40.50.720">
    <property type="entry name" value="NAD(P)-binding Rossmann-like Domain"/>
    <property type="match status" value="1"/>
</dbReference>
<reference evidence="7 8" key="1">
    <citation type="journal article" date="2017" name="Chemistry">
        <title>Isolation, Biosynthesis and Chemical Modifications of Rubterolones A-F: Rare Tropolone Alkaloids from Actinomadura sp. 5-2.</title>
        <authorList>
            <person name="Guo H."/>
            <person name="Benndorf R."/>
            <person name="Leichnitz D."/>
            <person name="Klassen J.L."/>
            <person name="Vollmers J."/>
            <person name="Gorls H."/>
            <person name="Steinacker M."/>
            <person name="Weigel C."/>
            <person name="Dahse H.M."/>
            <person name="Kaster A.K."/>
            <person name="de Beer Z.W."/>
            <person name="Poulsen M."/>
            <person name="Beemelmanns C."/>
        </authorList>
    </citation>
    <scope>NUCLEOTIDE SEQUENCE [LARGE SCALE GENOMIC DNA]</scope>
    <source>
        <strain evidence="7 8">5-2</strain>
    </source>
</reference>
<dbReference type="Gene3D" id="2.30.38.10">
    <property type="entry name" value="Luciferase, Domain 3"/>
    <property type="match status" value="1"/>
</dbReference>